<accession>A0ABU5ZI19</accession>
<dbReference type="CDD" id="cd06261">
    <property type="entry name" value="TM_PBP2"/>
    <property type="match status" value="1"/>
</dbReference>
<keyword evidence="6 7" id="KW-0472">Membrane</keyword>
<evidence type="ECO:0000256" key="5">
    <source>
        <dbReference type="ARBA" id="ARBA00022989"/>
    </source>
</evidence>
<keyword evidence="5 7" id="KW-1133">Transmembrane helix</keyword>
<keyword evidence="3" id="KW-1003">Cell membrane</keyword>
<dbReference type="PANTHER" id="PTHR30193:SF37">
    <property type="entry name" value="INNER MEMBRANE ABC TRANSPORTER PERMEASE PROTEIN YCJO"/>
    <property type="match status" value="1"/>
</dbReference>
<dbReference type="EMBL" id="JAYJLD010000005">
    <property type="protein sequence ID" value="MEB3100941.1"/>
    <property type="molecule type" value="Genomic_DNA"/>
</dbReference>
<name>A0ABU5ZI19_9BACL</name>
<dbReference type="InterPro" id="IPR035906">
    <property type="entry name" value="MetI-like_sf"/>
</dbReference>
<dbReference type="Gene3D" id="1.10.3720.10">
    <property type="entry name" value="MetI-like"/>
    <property type="match status" value="1"/>
</dbReference>
<protein>
    <submittedName>
        <fullName evidence="9">Sugar ABC transporter permease</fullName>
    </submittedName>
</protein>
<organism evidence="9 10">
    <name type="scientific">Ferviditalea candida</name>
    <dbReference type="NCBI Taxonomy" id="3108399"/>
    <lineage>
        <taxon>Bacteria</taxon>
        <taxon>Bacillati</taxon>
        <taxon>Bacillota</taxon>
        <taxon>Bacilli</taxon>
        <taxon>Bacillales</taxon>
        <taxon>Paenibacillaceae</taxon>
        <taxon>Ferviditalea</taxon>
    </lineage>
</organism>
<comment type="subcellular location">
    <subcellularLocation>
        <location evidence="1 7">Cell membrane</location>
        <topology evidence="1 7">Multi-pass membrane protein</topology>
    </subcellularLocation>
</comment>
<dbReference type="PANTHER" id="PTHR30193">
    <property type="entry name" value="ABC TRANSPORTER PERMEASE PROTEIN"/>
    <property type="match status" value="1"/>
</dbReference>
<feature type="transmembrane region" description="Helical" evidence="7">
    <location>
        <begin position="63"/>
        <end position="82"/>
    </location>
</feature>
<dbReference type="Proteomes" id="UP001310386">
    <property type="component" value="Unassembled WGS sequence"/>
</dbReference>
<dbReference type="RefSeq" id="WP_371753058.1">
    <property type="nucleotide sequence ID" value="NZ_JAYJLD010000005.1"/>
</dbReference>
<feature type="transmembrane region" description="Helical" evidence="7">
    <location>
        <begin position="169"/>
        <end position="192"/>
    </location>
</feature>
<reference evidence="9" key="1">
    <citation type="submission" date="2023-12" db="EMBL/GenBank/DDBJ databases">
        <title>Fervidustalea candida gen. nov., sp. nov., a novel member of the family Paenibacillaceae isolated from a geothermal area.</title>
        <authorList>
            <person name="Li W.-J."/>
            <person name="Jiao J.-Y."/>
            <person name="Chen Y."/>
        </authorList>
    </citation>
    <scope>NUCLEOTIDE SEQUENCE</scope>
    <source>
        <strain evidence="9">SYSU GA230002</strain>
    </source>
</reference>
<dbReference type="Pfam" id="PF00528">
    <property type="entry name" value="BPD_transp_1"/>
    <property type="match status" value="1"/>
</dbReference>
<keyword evidence="10" id="KW-1185">Reference proteome</keyword>
<sequence length="311" mass="35269">MKAITNHTSPELKTQNHLGPRLDWGLRWYLYVAPMIIVIVGVFGYPLVSVIRYSFYAGNMNRLIYVGLANYKAIFQDPVFWISIRNNVFLLISVPIMIVIAMLLAILLYEAVKGWKFYRSVVFLPYIVSATVIGITFSYLYQFNGVLNTSLRAIGLDAIALDWLGNSHLVVPSVMSVILYQQIGFGVVLFFAQMINLPSEVFEAAELDGVNWWQKQWLVTIPQLKGVIEFFAITEAINMLSWVFNYVYVLTAGGPGNSSSVLEIYIWRNAFFFRSYGSASAVATILLIITVVLIFVYFRIRSGNMEQRGES</sequence>
<gene>
    <name evidence="9" type="ORF">VF724_04620</name>
</gene>
<feature type="transmembrane region" description="Helical" evidence="7">
    <location>
        <begin position="88"/>
        <end position="109"/>
    </location>
</feature>
<evidence type="ECO:0000256" key="2">
    <source>
        <dbReference type="ARBA" id="ARBA00022448"/>
    </source>
</evidence>
<dbReference type="PROSITE" id="PS50928">
    <property type="entry name" value="ABC_TM1"/>
    <property type="match status" value="1"/>
</dbReference>
<evidence type="ECO:0000259" key="8">
    <source>
        <dbReference type="PROSITE" id="PS50928"/>
    </source>
</evidence>
<dbReference type="SUPFAM" id="SSF161098">
    <property type="entry name" value="MetI-like"/>
    <property type="match status" value="1"/>
</dbReference>
<proteinExistence type="inferred from homology"/>
<evidence type="ECO:0000256" key="7">
    <source>
        <dbReference type="RuleBase" id="RU363032"/>
    </source>
</evidence>
<keyword evidence="4 7" id="KW-0812">Transmembrane</keyword>
<feature type="transmembrane region" description="Helical" evidence="7">
    <location>
        <begin position="28"/>
        <end position="51"/>
    </location>
</feature>
<comment type="similarity">
    <text evidence="7">Belongs to the binding-protein-dependent transport system permease family.</text>
</comment>
<evidence type="ECO:0000313" key="9">
    <source>
        <dbReference type="EMBL" id="MEB3100941.1"/>
    </source>
</evidence>
<feature type="domain" description="ABC transmembrane type-1" evidence="8">
    <location>
        <begin position="83"/>
        <end position="297"/>
    </location>
</feature>
<dbReference type="InterPro" id="IPR000515">
    <property type="entry name" value="MetI-like"/>
</dbReference>
<evidence type="ECO:0000256" key="1">
    <source>
        <dbReference type="ARBA" id="ARBA00004651"/>
    </source>
</evidence>
<feature type="transmembrane region" description="Helical" evidence="7">
    <location>
        <begin position="121"/>
        <end position="141"/>
    </location>
</feature>
<feature type="transmembrane region" description="Helical" evidence="7">
    <location>
        <begin position="271"/>
        <end position="298"/>
    </location>
</feature>
<comment type="caution">
    <text evidence="9">The sequence shown here is derived from an EMBL/GenBank/DDBJ whole genome shotgun (WGS) entry which is preliminary data.</text>
</comment>
<dbReference type="InterPro" id="IPR051393">
    <property type="entry name" value="ABC_transporter_permease"/>
</dbReference>
<evidence type="ECO:0000256" key="6">
    <source>
        <dbReference type="ARBA" id="ARBA00023136"/>
    </source>
</evidence>
<evidence type="ECO:0000313" key="10">
    <source>
        <dbReference type="Proteomes" id="UP001310386"/>
    </source>
</evidence>
<keyword evidence="2 7" id="KW-0813">Transport</keyword>
<evidence type="ECO:0000256" key="3">
    <source>
        <dbReference type="ARBA" id="ARBA00022475"/>
    </source>
</evidence>
<evidence type="ECO:0000256" key="4">
    <source>
        <dbReference type="ARBA" id="ARBA00022692"/>
    </source>
</evidence>